<dbReference type="KEGG" id="lpav:PLANPX_0576"/>
<gene>
    <name evidence="4" type="ORF">PLANPX_0576</name>
</gene>
<proteinExistence type="predicted"/>
<dbReference type="InterPro" id="IPR038607">
    <property type="entry name" value="PhoD-like_sf"/>
</dbReference>
<keyword evidence="5" id="KW-1185">Reference proteome</keyword>
<evidence type="ECO:0000256" key="1">
    <source>
        <dbReference type="SAM" id="MobiDB-lite"/>
    </source>
</evidence>
<organism evidence="4 5">
    <name type="scientific">Lacipirellula parvula</name>
    <dbReference type="NCBI Taxonomy" id="2650471"/>
    <lineage>
        <taxon>Bacteria</taxon>
        <taxon>Pseudomonadati</taxon>
        <taxon>Planctomycetota</taxon>
        <taxon>Planctomycetia</taxon>
        <taxon>Pirellulales</taxon>
        <taxon>Lacipirellulaceae</taxon>
        <taxon>Lacipirellula</taxon>
    </lineage>
</organism>
<dbReference type="Gene3D" id="2.60.40.380">
    <property type="entry name" value="Purple acid phosphatase-like, N-terminal"/>
    <property type="match status" value="1"/>
</dbReference>
<name>A0A5K7X2S6_9BACT</name>
<dbReference type="InterPro" id="IPR018946">
    <property type="entry name" value="PhoD-like_MPP"/>
</dbReference>
<evidence type="ECO:0000259" key="2">
    <source>
        <dbReference type="Pfam" id="PF09423"/>
    </source>
</evidence>
<accession>A0A5K7X2S6</accession>
<reference evidence="5" key="1">
    <citation type="submission" date="2019-10" db="EMBL/GenBank/DDBJ databases">
        <title>Lacipirellula parvula gen. nov., sp. nov., representing a lineage of planctomycetes widespread in freshwater anoxic habitats, and description of the family Lacipirellulaceae.</title>
        <authorList>
            <person name="Dedysh S.N."/>
            <person name="Kulichevskaya I.S."/>
            <person name="Beletsky A.V."/>
            <person name="Rakitin A.L."/>
            <person name="Mardanov A.V."/>
            <person name="Ivanova A.A."/>
            <person name="Saltykova V.X."/>
            <person name="Rijpstra W.I.C."/>
            <person name="Sinninghe Damste J.S."/>
            <person name="Ravin N.V."/>
        </authorList>
    </citation>
    <scope>NUCLEOTIDE SEQUENCE [LARGE SCALE GENOMIC DNA]</scope>
    <source>
        <strain evidence="5">PX69</strain>
    </source>
</reference>
<feature type="region of interest" description="Disordered" evidence="1">
    <location>
        <begin position="335"/>
        <end position="355"/>
    </location>
</feature>
<dbReference type="InterPro" id="IPR052900">
    <property type="entry name" value="Phospholipid_Metab_Enz"/>
</dbReference>
<dbReference type="CDD" id="cd07389">
    <property type="entry name" value="MPP_PhoD"/>
    <property type="match status" value="1"/>
</dbReference>
<feature type="compositionally biased region" description="Basic and acidic residues" evidence="1">
    <location>
        <begin position="335"/>
        <end position="353"/>
    </location>
</feature>
<protein>
    <submittedName>
        <fullName evidence="4">Phosphodiesterase/alkaline phosphatase D</fullName>
    </submittedName>
</protein>
<dbReference type="Proteomes" id="UP000326837">
    <property type="component" value="Chromosome"/>
</dbReference>
<dbReference type="PANTHER" id="PTHR43606">
    <property type="entry name" value="PHOSPHATASE, PUTATIVE (AFU_ORTHOLOGUE AFUA_6G08710)-RELATED"/>
    <property type="match status" value="1"/>
</dbReference>
<dbReference type="Pfam" id="PF16655">
    <property type="entry name" value="PhoD_N"/>
    <property type="match status" value="1"/>
</dbReference>
<dbReference type="EMBL" id="AP021861">
    <property type="protein sequence ID" value="BBO30964.1"/>
    <property type="molecule type" value="Genomic_DNA"/>
</dbReference>
<sequence length="540" mass="60738">MFFTTSSPQADRKMLSAEDFRRHARRSGGVDRRLFMAFVGSLTAAPLVRAADLIGSRSPLGDNPFQLGVASGDPDASSVLLWTRLAPQPLKPAGGMKPEPVQVRWEIAEDDKFAKVVNKGRVTATPQLGHSVHVAADGLQPDRWYHYRFMVGDEVSPVGRTRTTPAAHVTPDRFKFAFASCQHYESGHYAAYRHMAEQDLDMVVHLGDYIYEGKAGNDGVRRHVGKEIESLDDYRIRHALYRSDPLLQAMHQQCPWMVTWDDHEFDNNYAGAISEKHGVDPIEFLIRRANSYQAYYEAMPLRRRSLPTGPDMRLYRKLSFGNLADMLVLDTRQYRSDQPNDDRGHAINDDCRSPDATMLGQSQRQWLESSLLQSQSTWNVLAQQVMMGTVDHQKGEKQEFAMDQWAGYLHERNGLMSFLAERRVPNPVVITGDIHSNWVNDLRVDDFDAGAPVVATEFVGTSISSGGNGPKDSKAMEQLQRENACVKFHDRQRGYVACELNADEWRSDYFVVDDVTQADSKVEKLATFAVAAGRPGAERA</sequence>
<feature type="domain" description="PhoD-like phosphatase metallophosphatase" evidence="2">
    <location>
        <begin position="176"/>
        <end position="509"/>
    </location>
</feature>
<dbReference type="Pfam" id="PF09423">
    <property type="entry name" value="PhoD"/>
    <property type="match status" value="1"/>
</dbReference>
<dbReference type="AlphaFoldDB" id="A0A5K7X2S6"/>
<dbReference type="Gene3D" id="3.60.21.70">
    <property type="entry name" value="PhoD-like phosphatase"/>
    <property type="match status" value="1"/>
</dbReference>
<evidence type="ECO:0000313" key="5">
    <source>
        <dbReference type="Proteomes" id="UP000326837"/>
    </source>
</evidence>
<evidence type="ECO:0000259" key="3">
    <source>
        <dbReference type="Pfam" id="PF16655"/>
    </source>
</evidence>
<dbReference type="InterPro" id="IPR032093">
    <property type="entry name" value="PhoD_N"/>
</dbReference>
<dbReference type="PANTHER" id="PTHR43606:SF2">
    <property type="entry name" value="ALKALINE PHOSPHATASE FAMILY PROTEIN (AFU_ORTHOLOGUE AFUA_5G03860)"/>
    <property type="match status" value="1"/>
</dbReference>
<dbReference type="InterPro" id="IPR029052">
    <property type="entry name" value="Metallo-depent_PP-like"/>
</dbReference>
<feature type="domain" description="Phospholipase D N-terminal" evidence="3">
    <location>
        <begin position="67"/>
        <end position="163"/>
    </location>
</feature>
<dbReference type="SUPFAM" id="SSF56300">
    <property type="entry name" value="Metallo-dependent phosphatases"/>
    <property type="match status" value="1"/>
</dbReference>
<evidence type="ECO:0000313" key="4">
    <source>
        <dbReference type="EMBL" id="BBO30964.1"/>
    </source>
</evidence>